<feature type="domain" description="SCP" evidence="2">
    <location>
        <begin position="52"/>
        <end position="161"/>
    </location>
</feature>
<gene>
    <name evidence="3" type="ORF">FNW21_12035</name>
</gene>
<evidence type="ECO:0000313" key="4">
    <source>
        <dbReference type="Proteomes" id="UP000316371"/>
    </source>
</evidence>
<dbReference type="EMBL" id="VJZT01000013">
    <property type="protein sequence ID" value="TRX37506.1"/>
    <property type="molecule type" value="Genomic_DNA"/>
</dbReference>
<name>A0A553DXM4_9FLAO</name>
<dbReference type="Proteomes" id="UP000316371">
    <property type="component" value="Unassembled WGS sequence"/>
</dbReference>
<dbReference type="RefSeq" id="WP_144256999.1">
    <property type="nucleotide sequence ID" value="NZ_VJZT01000013.1"/>
</dbReference>
<dbReference type="PANTHER" id="PTHR31157">
    <property type="entry name" value="SCP DOMAIN-CONTAINING PROTEIN"/>
    <property type="match status" value="1"/>
</dbReference>
<dbReference type="InterPro" id="IPR014044">
    <property type="entry name" value="CAP_dom"/>
</dbReference>
<reference evidence="3 4" key="1">
    <citation type="submission" date="2019-07" db="EMBL/GenBank/DDBJ databases">
        <title>Novel species of Flavobacterium.</title>
        <authorList>
            <person name="Liu Q."/>
            <person name="Xin Y.-H."/>
        </authorList>
    </citation>
    <scope>NUCLEOTIDE SEQUENCE [LARGE SCALE GENOMIC DNA]</scope>
    <source>
        <strain evidence="3 4">LB1R34</strain>
    </source>
</reference>
<dbReference type="OrthoDB" id="982527at2"/>
<dbReference type="CDD" id="cd05379">
    <property type="entry name" value="CAP_bacterial"/>
    <property type="match status" value="1"/>
</dbReference>
<accession>A0A553DXM4</accession>
<dbReference type="PANTHER" id="PTHR31157:SF1">
    <property type="entry name" value="SCP DOMAIN-CONTAINING PROTEIN"/>
    <property type="match status" value="1"/>
</dbReference>
<dbReference type="Gene3D" id="3.40.33.10">
    <property type="entry name" value="CAP"/>
    <property type="match status" value="1"/>
</dbReference>
<evidence type="ECO:0000259" key="2">
    <source>
        <dbReference type="Pfam" id="PF00188"/>
    </source>
</evidence>
<proteinExistence type="predicted"/>
<keyword evidence="4" id="KW-1185">Reference proteome</keyword>
<keyword evidence="1" id="KW-0732">Signal</keyword>
<dbReference type="SUPFAM" id="SSF55797">
    <property type="entry name" value="PR-1-like"/>
    <property type="match status" value="1"/>
</dbReference>
<dbReference type="InterPro" id="IPR035940">
    <property type="entry name" value="CAP_sf"/>
</dbReference>
<evidence type="ECO:0000313" key="3">
    <source>
        <dbReference type="EMBL" id="TRX37506.1"/>
    </source>
</evidence>
<evidence type="ECO:0000256" key="1">
    <source>
        <dbReference type="SAM" id="SignalP"/>
    </source>
</evidence>
<feature type="signal peptide" evidence="1">
    <location>
        <begin position="1"/>
        <end position="22"/>
    </location>
</feature>
<organism evidence="3 4">
    <name type="scientific">Flavobacterium restrictum</name>
    <dbReference type="NCBI Taxonomy" id="2594428"/>
    <lineage>
        <taxon>Bacteria</taxon>
        <taxon>Pseudomonadati</taxon>
        <taxon>Bacteroidota</taxon>
        <taxon>Flavobacteriia</taxon>
        <taxon>Flavobacteriales</taxon>
        <taxon>Flavobacteriaceae</taxon>
        <taxon>Flavobacterium</taxon>
    </lineage>
</organism>
<comment type="caution">
    <text evidence="3">The sequence shown here is derived from an EMBL/GenBank/DDBJ whole genome shotgun (WGS) entry which is preliminary data.</text>
</comment>
<protein>
    <submittedName>
        <fullName evidence="3">CAP domain-containing protein</fullName>
    </submittedName>
</protein>
<sequence length="167" mass="18423">MKSRLLCAVLLVAMLCALNSCSSGSSESVIPVSSPQTLVSYSYNDSELEAMNLINTYRISLGLNALEKINYISVKSEEHVVYMIKNNVVNHDDFVSRSESIVKYLGAKSVAENVAYNYATPKAAVEAWLKSQGHKDNIEGNFTHFGIAIKEDPATGKKYYTNIFAKI</sequence>
<feature type="chain" id="PRO_5021851553" evidence="1">
    <location>
        <begin position="23"/>
        <end position="167"/>
    </location>
</feature>
<dbReference type="AlphaFoldDB" id="A0A553DXM4"/>
<dbReference type="Pfam" id="PF00188">
    <property type="entry name" value="CAP"/>
    <property type="match status" value="1"/>
</dbReference>